<organism evidence="13 14">
    <name type="scientific">Leptobrachium leishanense</name>
    <name type="common">Leishan spiny toad</name>
    <dbReference type="NCBI Taxonomy" id="445787"/>
    <lineage>
        <taxon>Eukaryota</taxon>
        <taxon>Metazoa</taxon>
        <taxon>Chordata</taxon>
        <taxon>Craniata</taxon>
        <taxon>Vertebrata</taxon>
        <taxon>Euteleostomi</taxon>
        <taxon>Amphibia</taxon>
        <taxon>Batrachia</taxon>
        <taxon>Anura</taxon>
        <taxon>Pelobatoidea</taxon>
        <taxon>Megophryidae</taxon>
        <taxon>Leptobrachium</taxon>
    </lineage>
</organism>
<gene>
    <name evidence="13" type="primary">IL12RB2</name>
</gene>
<dbReference type="PANTHER" id="PTHR48423">
    <property type="entry name" value="INTERLEUKIN-27 RECEPTOR SUBUNIT ALPHA"/>
    <property type="match status" value="1"/>
</dbReference>
<dbReference type="PANTHER" id="PTHR48423:SF2">
    <property type="entry name" value="INTERLEUKIN-12 RECEPTOR SUBUNIT BETA-2"/>
    <property type="match status" value="1"/>
</dbReference>
<dbReference type="Gene3D" id="2.60.40.10">
    <property type="entry name" value="Immunoglobulins"/>
    <property type="match status" value="5"/>
</dbReference>
<keyword evidence="8" id="KW-1015">Disulfide bond</keyword>
<dbReference type="SUPFAM" id="SSF49265">
    <property type="entry name" value="Fibronectin type III"/>
    <property type="match status" value="3"/>
</dbReference>
<accession>A0A8C5QE30</accession>
<keyword evidence="9" id="KW-0675">Receptor</keyword>
<dbReference type="PROSITE" id="PS50853">
    <property type="entry name" value="FN3"/>
    <property type="match status" value="3"/>
</dbReference>
<dbReference type="SMART" id="SM00060">
    <property type="entry name" value="FN3"/>
    <property type="match status" value="3"/>
</dbReference>
<reference evidence="13" key="2">
    <citation type="submission" date="2025-09" db="UniProtKB">
        <authorList>
            <consortium name="Ensembl"/>
        </authorList>
    </citation>
    <scope>IDENTIFICATION</scope>
</reference>
<comment type="subcellular location">
    <subcellularLocation>
        <location evidence="1">Membrane</location>
        <topology evidence="1">Single-pass type I membrane protein</topology>
    </subcellularLocation>
</comment>
<dbReference type="Proteomes" id="UP000694569">
    <property type="component" value="Unplaced"/>
</dbReference>
<dbReference type="CDD" id="cd00063">
    <property type="entry name" value="FN3"/>
    <property type="match status" value="3"/>
</dbReference>
<feature type="domain" description="Fibronectin type-III" evidence="12">
    <location>
        <begin position="422"/>
        <end position="519"/>
    </location>
</feature>
<dbReference type="InterPro" id="IPR013783">
    <property type="entry name" value="Ig-like_fold"/>
</dbReference>
<dbReference type="OrthoDB" id="10005435at2759"/>
<dbReference type="Ensembl" id="ENSLLET00000037585.1">
    <property type="protein sequence ID" value="ENSLLEP00000036185.1"/>
    <property type="gene ID" value="ENSLLEG00000022915.1"/>
</dbReference>
<keyword evidence="4 11" id="KW-0732">Signal</keyword>
<evidence type="ECO:0000313" key="13">
    <source>
        <dbReference type="Ensembl" id="ENSLLEP00000036185.1"/>
    </source>
</evidence>
<evidence type="ECO:0000256" key="4">
    <source>
        <dbReference type="ARBA" id="ARBA00022729"/>
    </source>
</evidence>
<comment type="similarity">
    <text evidence="2">Belongs to the type I cytokine receptor family. Type 2 subfamily.</text>
</comment>
<evidence type="ECO:0000256" key="8">
    <source>
        <dbReference type="ARBA" id="ARBA00023157"/>
    </source>
</evidence>
<dbReference type="PROSITE" id="PS01353">
    <property type="entry name" value="HEMATOPO_REC_L_F2"/>
    <property type="match status" value="1"/>
</dbReference>
<name>A0A8C5QE30_9ANUR</name>
<evidence type="ECO:0000256" key="9">
    <source>
        <dbReference type="ARBA" id="ARBA00023170"/>
    </source>
</evidence>
<evidence type="ECO:0000313" key="14">
    <source>
        <dbReference type="Proteomes" id="UP000694569"/>
    </source>
</evidence>
<dbReference type="InterPro" id="IPR003529">
    <property type="entry name" value="Hematopoietin_rcpt_Gp130_CS"/>
</dbReference>
<dbReference type="AlphaFoldDB" id="A0A8C5QE30"/>
<dbReference type="Pfam" id="PF00041">
    <property type="entry name" value="fn3"/>
    <property type="match status" value="1"/>
</dbReference>
<keyword evidence="10" id="KW-0325">Glycoprotein</keyword>
<keyword evidence="6" id="KW-1133">Transmembrane helix</keyword>
<evidence type="ECO:0000256" key="11">
    <source>
        <dbReference type="SAM" id="SignalP"/>
    </source>
</evidence>
<evidence type="ECO:0000256" key="1">
    <source>
        <dbReference type="ARBA" id="ARBA00004479"/>
    </source>
</evidence>
<dbReference type="GO" id="GO:0005886">
    <property type="term" value="C:plasma membrane"/>
    <property type="evidence" value="ECO:0007669"/>
    <property type="project" value="UniProtKB-ARBA"/>
</dbReference>
<dbReference type="GeneTree" id="ENSGT00940000159829"/>
<feature type="chain" id="PRO_5034828025" evidence="11">
    <location>
        <begin position="26"/>
        <end position="849"/>
    </location>
</feature>
<evidence type="ECO:0000256" key="7">
    <source>
        <dbReference type="ARBA" id="ARBA00023136"/>
    </source>
</evidence>
<dbReference type="InterPro" id="IPR003961">
    <property type="entry name" value="FN3_dom"/>
</dbReference>
<protein>
    <submittedName>
        <fullName evidence="13">Interleukin 12 receptor subunit beta 2</fullName>
    </submittedName>
</protein>
<feature type="domain" description="Fibronectin type-III" evidence="12">
    <location>
        <begin position="230"/>
        <end position="321"/>
    </location>
</feature>
<keyword evidence="3" id="KW-0812">Transmembrane</keyword>
<dbReference type="InterPro" id="IPR052672">
    <property type="entry name" value="Type1_Cytokine_Rcpt_Type2"/>
</dbReference>
<evidence type="ECO:0000256" key="6">
    <source>
        <dbReference type="ARBA" id="ARBA00022989"/>
    </source>
</evidence>
<evidence type="ECO:0000256" key="2">
    <source>
        <dbReference type="ARBA" id="ARBA00008921"/>
    </source>
</evidence>
<keyword evidence="14" id="KW-1185">Reference proteome</keyword>
<keyword evidence="5" id="KW-0677">Repeat</keyword>
<feature type="signal peptide" evidence="11">
    <location>
        <begin position="1"/>
        <end position="25"/>
    </location>
</feature>
<dbReference type="InterPro" id="IPR036116">
    <property type="entry name" value="FN3_sf"/>
</dbReference>
<proteinExistence type="inferred from homology"/>
<evidence type="ECO:0000256" key="10">
    <source>
        <dbReference type="ARBA" id="ARBA00023180"/>
    </source>
</evidence>
<sequence>MERGFWVKWNIIKLFVLWLLMDTEADVCSQAMITASPGTVLPLGSSVSITCTITKFTSHCYRRPKGIQCPVISKNRNALKTIQVCNTSSVTVLDTNLLPNKTTYECHQCLERRTILCGIFIYAGNPPDRPEIVSCEKEAGSGNLACSWNTGNKTYIQTSFVLQICREASCTDHAAGYAVDNVYGMQKMWVPFFLRRGEEFTVTVTATNDLGTNSSLPRTFTYFQTVKPSPPQDVLIECHDATANCTVTIHDEQESMHFHLRYRPIGDRTWNEVTIQGTNVYILPVLMPAKSYEFQASCKFLVGTKKWSDWAEPVIIQTPEDVPIGKLDVWYKLQDIDSDAQHIQLFWKNMTTSQVRGVIGYYQVDLYREKHSSPAHIYTMRNLWFSKDIDSTIRVVTVSAHNSKGNSPPTYIDVIVQQVSGVLPPVTVSARGAGDSLIVTWDEPPENTMWSMDYIIEWEELGTEQQSQTNWMEVPASNRSAVIEDNIRPWVCYEICIYPLWKRRAGVPTRTTGSIKEHAPLSSPQFHYKILDSIRVLVTWKEIPPVQQRGCITKYNIYIQDKTSRLLQIVTIFNNKSTNYQYEFNNIKQNNEYLIWMTASNGGGESSEDLVRQIFIRLDGSLQNSVKITLSVIVACIVLVSCICAIPSVRRVLHFLVGYVHYWYKKTVPDPANCTWAKEYATHKDTLGFPHDKLLETFNKDESETLERKELDSENEILSMSSLLSIHSLEENWKEFSIADDEAVPRAPSELITRPEIIFQSQDQYLSLKSKEPISSSSSSGPPSDYLLNEGITVDYLPSHMLEEVEEMSEEEHFGAQFVIPTQFMVGGKLRLDNVKIHCLSFPDQNVEF</sequence>
<keyword evidence="7" id="KW-0472">Membrane</keyword>
<evidence type="ECO:0000256" key="5">
    <source>
        <dbReference type="ARBA" id="ARBA00022737"/>
    </source>
</evidence>
<evidence type="ECO:0000259" key="12">
    <source>
        <dbReference type="PROSITE" id="PS50853"/>
    </source>
</evidence>
<evidence type="ECO:0000256" key="3">
    <source>
        <dbReference type="ARBA" id="ARBA00022692"/>
    </source>
</evidence>
<reference evidence="13" key="1">
    <citation type="submission" date="2025-08" db="UniProtKB">
        <authorList>
            <consortium name="Ensembl"/>
        </authorList>
    </citation>
    <scope>IDENTIFICATION</scope>
</reference>
<feature type="domain" description="Fibronectin type-III" evidence="12">
    <location>
        <begin position="520"/>
        <end position="619"/>
    </location>
</feature>
<dbReference type="GO" id="GO:0004896">
    <property type="term" value="F:cytokine receptor activity"/>
    <property type="evidence" value="ECO:0007669"/>
    <property type="project" value="InterPro"/>
</dbReference>